<accession>A0AA37NYC3</accession>
<evidence type="ECO:0000313" key="3">
    <source>
        <dbReference type="EMBL" id="GKT43265.1"/>
    </source>
</evidence>
<proteinExistence type="predicted"/>
<dbReference type="RefSeq" id="XP_049125615.1">
    <property type="nucleotide sequence ID" value="XM_049269658.1"/>
</dbReference>
<dbReference type="PANTHER" id="PTHR10039:SF5">
    <property type="entry name" value="NACHT DOMAIN-CONTAINING PROTEIN"/>
    <property type="match status" value="1"/>
</dbReference>
<evidence type="ECO:0000259" key="2">
    <source>
        <dbReference type="Pfam" id="PF24883"/>
    </source>
</evidence>
<keyword evidence="4" id="KW-1185">Reference proteome</keyword>
<evidence type="ECO:0000313" key="4">
    <source>
        <dbReference type="Proteomes" id="UP001055115"/>
    </source>
</evidence>
<dbReference type="EMBL" id="BQXU01000007">
    <property type="protein sequence ID" value="GKT43265.1"/>
    <property type="molecule type" value="Genomic_DNA"/>
</dbReference>
<dbReference type="PANTHER" id="PTHR10039">
    <property type="entry name" value="AMELOGENIN"/>
    <property type="match status" value="1"/>
</dbReference>
<protein>
    <recommendedName>
        <fullName evidence="2">Nephrocystin 3-like N-terminal domain-containing protein</fullName>
    </recommendedName>
</protein>
<evidence type="ECO:0000256" key="1">
    <source>
        <dbReference type="ARBA" id="ARBA00022737"/>
    </source>
</evidence>
<dbReference type="AlphaFoldDB" id="A0AA37NYC3"/>
<reference evidence="3 4" key="1">
    <citation type="submission" date="2022-03" db="EMBL/GenBank/DDBJ databases">
        <title>Genome data of Colletotrichum spp.</title>
        <authorList>
            <person name="Utami Y.D."/>
            <person name="Hiruma K."/>
        </authorList>
    </citation>
    <scope>NUCLEOTIDE SEQUENCE [LARGE SCALE GENOMIC DNA]</scope>
    <source>
        <strain evidence="3 4">MAFF 239500</strain>
    </source>
</reference>
<dbReference type="Pfam" id="PF24883">
    <property type="entry name" value="NPHP3_N"/>
    <property type="match status" value="1"/>
</dbReference>
<feature type="domain" description="Nephrocystin 3-like N-terminal" evidence="2">
    <location>
        <begin position="19"/>
        <end position="140"/>
    </location>
</feature>
<gene>
    <name evidence="3" type="ORF">ColSpa_03446</name>
</gene>
<dbReference type="GeneID" id="73324248"/>
<sequence>MKFAMDRTKRGKVKKFAANATVIHFFFNARGEEIEKTTIGMYRSLLHQLLQTLPDLQEVLDTAESSLLTEELYFPWELRLLQKLFKRAIRKLGQRQISCFIDALDECAEEEVREMVKFFEELGQLAVKKGFKLYTCFSSRHYPHISIRNGLRLTLESQDGHEKDLEEYIRNKLETETKKQTEDLTDQILRKASGVFMWVVLVIDILNKEIQRGRMFAVKSRLEALPAGLSDLFEDILTRDNENMEDLLLSIQWILFSKRPLKSEEYYFALLSGLHSPETLGKWDSEEITVDSMERFVNWAPISKIKVTTD</sequence>
<comment type="caution">
    <text evidence="3">The sequence shown here is derived from an EMBL/GenBank/DDBJ whole genome shotgun (WGS) entry which is preliminary data.</text>
</comment>
<dbReference type="InterPro" id="IPR056884">
    <property type="entry name" value="NPHP3-like_N"/>
</dbReference>
<keyword evidence="1" id="KW-0677">Repeat</keyword>
<organism evidence="3 4">
    <name type="scientific">Colletotrichum spaethianum</name>
    <dbReference type="NCBI Taxonomy" id="700344"/>
    <lineage>
        <taxon>Eukaryota</taxon>
        <taxon>Fungi</taxon>
        <taxon>Dikarya</taxon>
        <taxon>Ascomycota</taxon>
        <taxon>Pezizomycotina</taxon>
        <taxon>Sordariomycetes</taxon>
        <taxon>Hypocreomycetidae</taxon>
        <taxon>Glomerellales</taxon>
        <taxon>Glomerellaceae</taxon>
        <taxon>Colletotrichum</taxon>
        <taxon>Colletotrichum spaethianum species complex</taxon>
    </lineage>
</organism>
<dbReference type="Proteomes" id="UP001055115">
    <property type="component" value="Unassembled WGS sequence"/>
</dbReference>
<name>A0AA37NYC3_9PEZI</name>